<keyword evidence="2" id="KW-0012">Acyltransferase</keyword>
<evidence type="ECO:0000313" key="4">
    <source>
        <dbReference type="EMBL" id="ACV80177.1"/>
    </source>
</evidence>
<dbReference type="InterPro" id="IPR013747">
    <property type="entry name" value="ACP_syn_III_C"/>
</dbReference>
<accession>C8XGU6</accession>
<dbReference type="PANTHER" id="PTHR34069">
    <property type="entry name" value="3-OXOACYL-[ACYL-CARRIER-PROTEIN] SYNTHASE 3"/>
    <property type="match status" value="1"/>
</dbReference>
<gene>
    <name evidence="4" type="ordered locus">Namu_3882</name>
</gene>
<dbReference type="eggNOG" id="COG0332">
    <property type="taxonomic scope" value="Bacteria"/>
</dbReference>
<dbReference type="InParanoid" id="C8XGU6"/>
<dbReference type="InterPro" id="IPR016039">
    <property type="entry name" value="Thiolase-like"/>
</dbReference>
<dbReference type="SUPFAM" id="SSF53901">
    <property type="entry name" value="Thiolase-like"/>
    <property type="match status" value="1"/>
</dbReference>
<evidence type="ECO:0000256" key="1">
    <source>
        <dbReference type="ARBA" id="ARBA00022679"/>
    </source>
</evidence>
<dbReference type="OrthoDB" id="2636646at2"/>
<protein>
    <submittedName>
        <fullName evidence="4">3-Oxoacyl-(Acyl-carrier-protein (ACP)) synthase III domain protein</fullName>
    </submittedName>
</protein>
<dbReference type="PANTHER" id="PTHR34069:SF2">
    <property type="entry name" value="BETA-KETOACYL-[ACYL-CARRIER-PROTEIN] SYNTHASE III"/>
    <property type="match status" value="1"/>
</dbReference>
<dbReference type="RefSeq" id="WP_015749004.1">
    <property type="nucleotide sequence ID" value="NC_013235.1"/>
</dbReference>
<dbReference type="AlphaFoldDB" id="C8XGU6"/>
<dbReference type="HOGENOM" id="CLU_075552_0_0_11"/>
<feature type="domain" description="Beta-ketoacyl-[acyl-carrier-protein] synthase III C-terminal" evidence="3">
    <location>
        <begin position="220"/>
        <end position="308"/>
    </location>
</feature>
<organism evidence="4 5">
    <name type="scientific">Nakamurella multipartita (strain ATCC 700099 / DSM 44233 / CIP 104796 / JCM 9543 / NBRC 105858 / Y-104)</name>
    <name type="common">Microsphaera multipartita</name>
    <dbReference type="NCBI Taxonomy" id="479431"/>
    <lineage>
        <taxon>Bacteria</taxon>
        <taxon>Bacillati</taxon>
        <taxon>Actinomycetota</taxon>
        <taxon>Actinomycetes</taxon>
        <taxon>Nakamurellales</taxon>
        <taxon>Nakamurellaceae</taxon>
        <taxon>Nakamurella</taxon>
    </lineage>
</organism>
<keyword evidence="5" id="KW-1185">Reference proteome</keyword>
<keyword evidence="1" id="KW-0808">Transferase</keyword>
<name>C8XGU6_NAKMY</name>
<dbReference type="KEGG" id="nml:Namu_3882"/>
<dbReference type="GO" id="GO:0044550">
    <property type="term" value="P:secondary metabolite biosynthetic process"/>
    <property type="evidence" value="ECO:0007669"/>
    <property type="project" value="TreeGrafter"/>
</dbReference>
<dbReference type="GO" id="GO:0016746">
    <property type="term" value="F:acyltransferase activity"/>
    <property type="evidence" value="ECO:0007669"/>
    <property type="project" value="UniProtKB-KW"/>
</dbReference>
<dbReference type="STRING" id="479431.Namu_3882"/>
<reference evidence="5" key="1">
    <citation type="submission" date="2009-09" db="EMBL/GenBank/DDBJ databases">
        <title>The complete genome of Nakamurella multipartita DSM 44233.</title>
        <authorList>
            <consortium name="US DOE Joint Genome Institute (JGI-PGF)"/>
            <person name="Lucas S."/>
            <person name="Copeland A."/>
            <person name="Lapidus A."/>
            <person name="Glavina del Rio T."/>
            <person name="Dalin E."/>
            <person name="Tice H."/>
            <person name="Bruce D."/>
            <person name="Goodwin L."/>
            <person name="Pitluck S."/>
            <person name="Kyrpides N."/>
            <person name="Mavromatis K."/>
            <person name="Ivanova N."/>
            <person name="Ovchinnikova G."/>
            <person name="Sims D."/>
            <person name="Meincke L."/>
            <person name="Brettin T."/>
            <person name="Detter J.C."/>
            <person name="Han C."/>
            <person name="Larimer F."/>
            <person name="Land M."/>
            <person name="Hauser L."/>
            <person name="Markowitz V."/>
            <person name="Cheng J.-F."/>
            <person name="Hugenholtz P."/>
            <person name="Woyke T."/>
            <person name="Wu D."/>
            <person name="Klenk H.-P."/>
            <person name="Eisen J.A."/>
        </authorList>
    </citation>
    <scope>NUCLEOTIDE SEQUENCE [LARGE SCALE GENOMIC DNA]</scope>
    <source>
        <strain evidence="5">ATCC 700099 / DSM 44233 / CIP 104796 / JCM 9543 / NBRC 105858 / Y-104</strain>
    </source>
</reference>
<dbReference type="Pfam" id="PF08541">
    <property type="entry name" value="ACP_syn_III_C"/>
    <property type="match status" value="1"/>
</dbReference>
<reference evidence="4 5" key="2">
    <citation type="journal article" date="2010" name="Stand. Genomic Sci.">
        <title>Complete genome sequence of Nakamurella multipartita type strain (Y-104).</title>
        <authorList>
            <person name="Tice H."/>
            <person name="Mayilraj S."/>
            <person name="Sims D."/>
            <person name="Lapidus A."/>
            <person name="Nolan M."/>
            <person name="Lucas S."/>
            <person name="Glavina Del Rio T."/>
            <person name="Copeland A."/>
            <person name="Cheng J.F."/>
            <person name="Meincke L."/>
            <person name="Bruce D."/>
            <person name="Goodwin L."/>
            <person name="Pitluck S."/>
            <person name="Ivanova N."/>
            <person name="Mavromatis K."/>
            <person name="Ovchinnikova G."/>
            <person name="Pati A."/>
            <person name="Chen A."/>
            <person name="Palaniappan K."/>
            <person name="Land M."/>
            <person name="Hauser L."/>
            <person name="Chang Y.J."/>
            <person name="Jeffries C.D."/>
            <person name="Detter J.C."/>
            <person name="Brettin T."/>
            <person name="Rohde M."/>
            <person name="Goker M."/>
            <person name="Bristow J."/>
            <person name="Eisen J.A."/>
            <person name="Markowitz V."/>
            <person name="Hugenholtz P."/>
            <person name="Kyrpides N.C."/>
            <person name="Klenk H.P."/>
            <person name="Chen F."/>
        </authorList>
    </citation>
    <scope>NUCLEOTIDE SEQUENCE [LARGE SCALE GENOMIC DNA]</scope>
    <source>
        <strain evidence="5">ATCC 700099 / DSM 44233 / CIP 104796 / JCM 9543 / NBRC 105858 / Y-104</strain>
    </source>
</reference>
<dbReference type="Proteomes" id="UP000002218">
    <property type="component" value="Chromosome"/>
</dbReference>
<dbReference type="Gene3D" id="3.40.47.10">
    <property type="match status" value="2"/>
</dbReference>
<evidence type="ECO:0000259" key="3">
    <source>
        <dbReference type="Pfam" id="PF08541"/>
    </source>
</evidence>
<sequence>MTVLQAVATYVPPVGRPLSEVAGELHLSASEVKIYEKFYGLRDYRVDREADGAELLARAARSLPSLDRVAHRVRYVLHAKSVPPSGPHAEPPVQAVRAALGLSGAVGFAVTQHACASGLLALDLAGRLLAAHDADALVLLLTGEKADPTVNQVMPAPTVTGESSAACLVGRTGDGDELLSYEWRVDGEFRDGTAMPPATRSRFHQRYPDTLAAVIRAAVRKAGLELSDLAKILPHNVNRASWVRVAALLDLPLDRVYLDNVPITGHSFCADPFVNYRSALDADLLPPGRPYLLVSVGLGAVYAAMVLRARGTAGRWPR</sequence>
<dbReference type="EMBL" id="CP001737">
    <property type="protein sequence ID" value="ACV80177.1"/>
    <property type="molecule type" value="Genomic_DNA"/>
</dbReference>
<proteinExistence type="predicted"/>
<evidence type="ECO:0000313" key="5">
    <source>
        <dbReference type="Proteomes" id="UP000002218"/>
    </source>
</evidence>
<evidence type="ECO:0000256" key="2">
    <source>
        <dbReference type="ARBA" id="ARBA00023315"/>
    </source>
</evidence>